<evidence type="ECO:0000313" key="2">
    <source>
        <dbReference type="EMBL" id="NPE14597.1"/>
    </source>
</evidence>
<gene>
    <name evidence="2" type="ORF">HPS55_09750</name>
</gene>
<keyword evidence="3" id="KW-1185">Reference proteome</keyword>
<evidence type="ECO:0000259" key="1">
    <source>
        <dbReference type="Pfam" id="PF22636"/>
    </source>
</evidence>
<dbReference type="GeneID" id="82158046"/>
<dbReference type="PIRSF" id="PIRSF014972">
    <property type="entry name" value="FlK"/>
    <property type="match status" value="1"/>
</dbReference>
<feature type="domain" description="Fluoroacetyl-CoA-specific thioesterase-like" evidence="1">
    <location>
        <begin position="14"/>
        <end position="117"/>
    </location>
</feature>
<evidence type="ECO:0000313" key="3">
    <source>
        <dbReference type="Proteomes" id="UP001193734"/>
    </source>
</evidence>
<name>A0ABX2AYW7_9BACT</name>
<dbReference type="SUPFAM" id="SSF54637">
    <property type="entry name" value="Thioesterase/thiol ester dehydrase-isomerase"/>
    <property type="match status" value="1"/>
</dbReference>
<dbReference type="Pfam" id="PF22636">
    <property type="entry name" value="FlK"/>
    <property type="match status" value="1"/>
</dbReference>
<dbReference type="PANTHER" id="PTHR36934">
    <property type="entry name" value="BLR0278 PROTEIN"/>
    <property type="match status" value="1"/>
</dbReference>
<dbReference type="InterPro" id="IPR029069">
    <property type="entry name" value="HotDog_dom_sf"/>
</dbReference>
<comment type="caution">
    <text evidence="2">The sequence shown here is derived from an EMBL/GenBank/DDBJ whole genome shotgun (WGS) entry which is preliminary data.</text>
</comment>
<proteinExistence type="predicted"/>
<dbReference type="RefSeq" id="WP_172174293.1">
    <property type="nucleotide sequence ID" value="NZ_CASGIA010000025.1"/>
</dbReference>
<accession>A0ABX2AYW7</accession>
<dbReference type="CDD" id="cd03440">
    <property type="entry name" value="hot_dog"/>
    <property type="match status" value="1"/>
</dbReference>
<dbReference type="InterPro" id="IPR025540">
    <property type="entry name" value="FlK"/>
</dbReference>
<organism evidence="2 3">
    <name type="scientific">Xylanibacter rodentium</name>
    <dbReference type="NCBI Taxonomy" id="2736289"/>
    <lineage>
        <taxon>Bacteria</taxon>
        <taxon>Pseudomonadati</taxon>
        <taxon>Bacteroidota</taxon>
        <taxon>Bacteroidia</taxon>
        <taxon>Bacteroidales</taxon>
        <taxon>Prevotellaceae</taxon>
        <taxon>Xylanibacter</taxon>
    </lineage>
</organism>
<dbReference type="PANTHER" id="PTHR36934:SF1">
    <property type="entry name" value="THIOESTERASE DOMAIN-CONTAINING PROTEIN"/>
    <property type="match status" value="1"/>
</dbReference>
<dbReference type="EMBL" id="JABKKE010000015">
    <property type="protein sequence ID" value="NPE14597.1"/>
    <property type="molecule type" value="Genomic_DNA"/>
</dbReference>
<dbReference type="Proteomes" id="UP001193734">
    <property type="component" value="Unassembled WGS sequence"/>
</dbReference>
<reference evidence="2 3" key="1">
    <citation type="submission" date="2020-05" db="EMBL/GenBank/DDBJ databases">
        <title>Distinct polysaccharide utilization as determinants for interspecies competition between intestinal Prevotella spp.</title>
        <authorList>
            <person name="Galvez E.J.C."/>
            <person name="Iljazovic A."/>
            <person name="Strowig T."/>
        </authorList>
    </citation>
    <scope>NUCLEOTIDE SEQUENCE [LARGE SCALE GENOMIC DNA]</scope>
    <source>
        <strain evidence="2 3">PROD</strain>
    </source>
</reference>
<dbReference type="Gene3D" id="3.10.129.10">
    <property type="entry name" value="Hotdog Thioesterase"/>
    <property type="match status" value="1"/>
</dbReference>
<sequence length="127" mass="13334">MIEKGLIHTSHTTVTDDNTAIALGSGDMPVLATPALIALMENAAMLAVAPHLPEGTTTVGGHIEASHLRPSAIGTAVEATAELSGKDGKKLYFKIVARQGHTIIGEATHLRFIVDREKFMANLTPGI</sequence>
<protein>
    <submittedName>
        <fullName evidence="2">Thioesterase family protein</fullName>
    </submittedName>
</protein>
<dbReference type="InterPro" id="IPR054485">
    <property type="entry name" value="FlK-like_dom"/>
</dbReference>